<keyword evidence="3" id="KW-1185">Reference proteome</keyword>
<evidence type="ECO:0000256" key="1">
    <source>
        <dbReference type="SAM" id="MobiDB-lite"/>
    </source>
</evidence>
<reference evidence="2 3" key="1">
    <citation type="journal article" date="2018" name="Sci. Data">
        <title>The draft genome sequence of cork oak.</title>
        <authorList>
            <person name="Ramos A.M."/>
            <person name="Usie A."/>
            <person name="Barbosa P."/>
            <person name="Barros P.M."/>
            <person name="Capote T."/>
            <person name="Chaves I."/>
            <person name="Simoes F."/>
            <person name="Abreu I."/>
            <person name="Carrasquinho I."/>
            <person name="Faro C."/>
            <person name="Guimaraes J.B."/>
            <person name="Mendonca D."/>
            <person name="Nobrega F."/>
            <person name="Rodrigues L."/>
            <person name="Saibo N.J.M."/>
            <person name="Varela M.C."/>
            <person name="Egas C."/>
            <person name="Matos J."/>
            <person name="Miguel C.M."/>
            <person name="Oliveira M.M."/>
            <person name="Ricardo C.P."/>
            <person name="Goncalves S."/>
        </authorList>
    </citation>
    <scope>NUCLEOTIDE SEQUENCE [LARGE SCALE GENOMIC DNA]</scope>
    <source>
        <strain evidence="3">cv. HL8</strain>
    </source>
</reference>
<dbReference type="PANTHER" id="PTHR31110">
    <property type="entry name" value="PESTICIDAL CRYSTAL CRY8BA PROTEIN"/>
    <property type="match status" value="1"/>
</dbReference>
<dbReference type="PANTHER" id="PTHR31110:SF2">
    <property type="entry name" value="PESTICIDAL CRYSTAL CRY8BA PROTEIN"/>
    <property type="match status" value="1"/>
</dbReference>
<feature type="region of interest" description="Disordered" evidence="1">
    <location>
        <begin position="156"/>
        <end position="192"/>
    </location>
</feature>
<name>A0AAW0L5A5_QUESU</name>
<evidence type="ECO:0000313" key="3">
    <source>
        <dbReference type="Proteomes" id="UP000237347"/>
    </source>
</evidence>
<proteinExistence type="predicted"/>
<dbReference type="EMBL" id="PKMF04000165">
    <property type="protein sequence ID" value="KAK7845756.1"/>
    <property type="molecule type" value="Genomic_DNA"/>
</dbReference>
<comment type="caution">
    <text evidence="2">The sequence shown here is derived from an EMBL/GenBank/DDBJ whole genome shotgun (WGS) entry which is preliminary data.</text>
</comment>
<feature type="compositionally biased region" description="Low complexity" evidence="1">
    <location>
        <begin position="173"/>
        <end position="182"/>
    </location>
</feature>
<feature type="compositionally biased region" description="Basic and acidic residues" evidence="1">
    <location>
        <begin position="216"/>
        <end position="231"/>
    </location>
</feature>
<feature type="compositionally biased region" description="Polar residues" evidence="1">
    <location>
        <begin position="277"/>
        <end position="299"/>
    </location>
</feature>
<gene>
    <name evidence="2" type="ORF">CFP56_008939</name>
</gene>
<organism evidence="2 3">
    <name type="scientific">Quercus suber</name>
    <name type="common">Cork oak</name>
    <dbReference type="NCBI Taxonomy" id="58331"/>
    <lineage>
        <taxon>Eukaryota</taxon>
        <taxon>Viridiplantae</taxon>
        <taxon>Streptophyta</taxon>
        <taxon>Embryophyta</taxon>
        <taxon>Tracheophyta</taxon>
        <taxon>Spermatophyta</taxon>
        <taxon>Magnoliopsida</taxon>
        <taxon>eudicotyledons</taxon>
        <taxon>Gunneridae</taxon>
        <taxon>Pentapetalae</taxon>
        <taxon>rosids</taxon>
        <taxon>fabids</taxon>
        <taxon>Fagales</taxon>
        <taxon>Fagaceae</taxon>
        <taxon>Quercus</taxon>
    </lineage>
</organism>
<accession>A0AAW0L5A5</accession>
<evidence type="ECO:0000313" key="2">
    <source>
        <dbReference type="EMBL" id="KAK7845756.1"/>
    </source>
</evidence>
<dbReference type="AlphaFoldDB" id="A0AAW0L5A5"/>
<feature type="region of interest" description="Disordered" evidence="1">
    <location>
        <begin position="210"/>
        <end position="299"/>
    </location>
</feature>
<sequence>MFTEGLDKNALRWVREKEVTLSNSNMRPRIDPIAGIRNGGSRGFGLPPPSKFRSGHLPMNAIPVSRTIPGDVDDSGSNSEKDMSTESEEEVYGGRYSLESSPQDERVPNATAHRYGNPGQRQARYGSDYMYSDVSSSMETVVGRRGNLAERLVRGNGRYPVGRNGYTEDESSDSAASSEFSSTQVGSINGAVPRGRAYVSGGYASSVPSQVNVESAADKDSHLRNLRTDKFSDDDDDDDDDIPSAPPIDGSTHEIKQAADRSPVSRVHSTPYVPGSSKISNKNDWNTSETTFTVKPENDTVNRNADQFVRTTAGSEAGASSGSYLARLPTFHASALGPWHAVIAYDACARLCLHAWAMECMEAPMFLDNECALLRDAFGLRQVLLQSEDELMKKQTSELTSEGVAPKPKKNIGKMRVQVRKVKMSLDPPTGCSITSFRAPVIKLETIQYHLSNLQSTLASGWQALRKIRVAPRLPANRSFSRQSLAYVHASTKYIKQVSGLLKNGVTTLRSSSTSYEAVQETYSCLLRLKSSPEEDAIRTQPGAGDMHIFFPDSIGDDLLVEVQDSKGKHFGRVLVQVATIADDPADKLRWWSVYREPEHELVGKIQIYLSYVMDVATPTADCLNLVYELLMPVLMKGHSKNILSHQENRILGETKDQIEQIFSLVFENYKSLDESLPSGIMEVFKPATGLAAPALEPAVKLYTLLHDILSPEAQTALCHYFQVASKKRSRRHLAETDEYVTGNNEGILMDNVTMSTAYQKMISLCMNIRNEIFTDIEIHNQHILPSFLDLPNLSACIYSNELCNRLRAFLIACPPTGPSPPVAELVIATADFQRDLACWKISPVKGGVDAKELFHLYIMVWIQDKRLSLLESCKLDKVKWSGVRTQHSTTPFVDDMYDRLKETLSDYEIIICRWPEYIFGLEHAIADVEKAVVEALDKQYADVLAPVKENMAPKKFGLKYVQKLAKRSVCPYVVPDELGVLLNSMKRMIDVLRPKVEVQFKSWGSCIPDGGNNAVPGERLSEVTVMLRAKFRNYLQAVVEKLVENTKLQNATKLKKILQDSKETVVESDVRGRMQPLKEQLTNTMNHLHTIFETHVFIAICRGYWDRMGQDVLSFLENRKENRSWYKGSRIAVMILDDTFASQMQQLLGNAVQEKDLEPPRSIMEVRSILCKDAPNHKDNTFYY</sequence>
<protein>
    <recommendedName>
        <fullName evidence="4">Pesticidal crystal cry8Ba protein</fullName>
    </recommendedName>
</protein>
<feature type="compositionally biased region" description="Acidic residues" evidence="1">
    <location>
        <begin position="232"/>
        <end position="242"/>
    </location>
</feature>
<feature type="region of interest" description="Disordered" evidence="1">
    <location>
        <begin position="53"/>
        <end position="124"/>
    </location>
</feature>
<evidence type="ECO:0008006" key="4">
    <source>
        <dbReference type="Google" id="ProtNLM"/>
    </source>
</evidence>
<dbReference type="Proteomes" id="UP000237347">
    <property type="component" value="Unassembled WGS sequence"/>
</dbReference>